<dbReference type="InterPro" id="IPR044216">
    <property type="entry name" value="WDL7"/>
</dbReference>
<organism evidence="9 10">
    <name type="scientific">Actinidia chinensis var. chinensis</name>
    <name type="common">Chinese soft-hair kiwi</name>
    <dbReference type="NCBI Taxonomy" id="1590841"/>
    <lineage>
        <taxon>Eukaryota</taxon>
        <taxon>Viridiplantae</taxon>
        <taxon>Streptophyta</taxon>
        <taxon>Embryophyta</taxon>
        <taxon>Tracheophyta</taxon>
        <taxon>Spermatophyta</taxon>
        <taxon>Magnoliopsida</taxon>
        <taxon>eudicotyledons</taxon>
        <taxon>Gunneridae</taxon>
        <taxon>Pentapetalae</taxon>
        <taxon>asterids</taxon>
        <taxon>Ericales</taxon>
        <taxon>Actinidiaceae</taxon>
        <taxon>Actinidia</taxon>
    </lineage>
</organism>
<dbReference type="EMBL" id="NKQK01000005">
    <property type="protein sequence ID" value="PSS30174.1"/>
    <property type="molecule type" value="Genomic_DNA"/>
</dbReference>
<dbReference type="FunCoup" id="A0A2R6RJH6">
    <property type="interactions" value="398"/>
</dbReference>
<gene>
    <name evidence="9" type="ORF">CEY00_Acc05609</name>
</gene>
<reference evidence="10" key="2">
    <citation type="journal article" date="2018" name="BMC Genomics">
        <title>A manually annotated Actinidia chinensis var. chinensis (kiwifruit) genome highlights the challenges associated with draft genomes and gene prediction in plants.</title>
        <authorList>
            <person name="Pilkington S.M."/>
            <person name="Crowhurst R."/>
            <person name="Hilario E."/>
            <person name="Nardozza S."/>
            <person name="Fraser L."/>
            <person name="Peng Y."/>
            <person name="Gunaseelan K."/>
            <person name="Simpson R."/>
            <person name="Tahir J."/>
            <person name="Deroles S.C."/>
            <person name="Templeton K."/>
            <person name="Luo Z."/>
            <person name="Davy M."/>
            <person name="Cheng C."/>
            <person name="McNeilage M."/>
            <person name="Scaglione D."/>
            <person name="Liu Y."/>
            <person name="Zhang Q."/>
            <person name="Datson P."/>
            <person name="De Silva N."/>
            <person name="Gardiner S.E."/>
            <person name="Bassett H."/>
            <person name="Chagne D."/>
            <person name="McCallum J."/>
            <person name="Dzierzon H."/>
            <person name="Deng C."/>
            <person name="Wang Y.Y."/>
            <person name="Barron L."/>
            <person name="Manako K."/>
            <person name="Bowen J."/>
            <person name="Foster T.M."/>
            <person name="Erridge Z.A."/>
            <person name="Tiffin H."/>
            <person name="Waite C.N."/>
            <person name="Davies K.M."/>
            <person name="Grierson E.P."/>
            <person name="Laing W.A."/>
            <person name="Kirk R."/>
            <person name="Chen X."/>
            <person name="Wood M."/>
            <person name="Montefiori M."/>
            <person name="Brummell D.A."/>
            <person name="Schwinn K.E."/>
            <person name="Catanach A."/>
            <person name="Fullerton C."/>
            <person name="Li D."/>
            <person name="Meiyalaghan S."/>
            <person name="Nieuwenhuizen N."/>
            <person name="Read N."/>
            <person name="Prakash R."/>
            <person name="Hunter D."/>
            <person name="Zhang H."/>
            <person name="McKenzie M."/>
            <person name="Knabel M."/>
            <person name="Harris A."/>
            <person name="Allan A.C."/>
            <person name="Gleave A."/>
            <person name="Chen A."/>
            <person name="Janssen B.J."/>
            <person name="Plunkett B."/>
            <person name="Ampomah-Dwamena C."/>
            <person name="Voogd C."/>
            <person name="Leif D."/>
            <person name="Lafferty D."/>
            <person name="Souleyre E.J.F."/>
            <person name="Varkonyi-Gasic E."/>
            <person name="Gambi F."/>
            <person name="Hanley J."/>
            <person name="Yao J.L."/>
            <person name="Cheung J."/>
            <person name="David K.M."/>
            <person name="Warren B."/>
            <person name="Marsh K."/>
            <person name="Snowden K.C."/>
            <person name="Lin-Wang K."/>
            <person name="Brian L."/>
            <person name="Martinez-Sanchez M."/>
            <person name="Wang M."/>
            <person name="Ileperuma N."/>
            <person name="Macnee N."/>
            <person name="Campin R."/>
            <person name="McAtee P."/>
            <person name="Drummond R.S.M."/>
            <person name="Espley R.V."/>
            <person name="Ireland H.S."/>
            <person name="Wu R."/>
            <person name="Atkinson R.G."/>
            <person name="Karunairetnam S."/>
            <person name="Bulley S."/>
            <person name="Chunkath S."/>
            <person name="Hanley Z."/>
            <person name="Storey R."/>
            <person name="Thrimawithana A.H."/>
            <person name="Thomson S."/>
            <person name="David C."/>
            <person name="Testolin R."/>
            <person name="Huang H."/>
            <person name="Hellens R.P."/>
            <person name="Schaffer R.J."/>
        </authorList>
    </citation>
    <scope>NUCLEOTIDE SEQUENCE [LARGE SCALE GENOMIC DNA]</scope>
    <source>
        <strain evidence="10">cv. Red5</strain>
    </source>
</reference>
<evidence type="ECO:0000256" key="4">
    <source>
        <dbReference type="ARBA" id="ARBA00022701"/>
    </source>
</evidence>
<evidence type="ECO:0000256" key="6">
    <source>
        <dbReference type="SAM" id="Coils"/>
    </source>
</evidence>
<evidence type="ECO:0000256" key="5">
    <source>
        <dbReference type="ARBA" id="ARBA00023212"/>
    </source>
</evidence>
<feature type="region of interest" description="Disordered" evidence="7">
    <location>
        <begin position="486"/>
        <end position="564"/>
    </location>
</feature>
<proteinExistence type="inferred from homology"/>
<dbReference type="PANTHER" id="PTHR47067">
    <property type="entry name" value="TPX2 (TARGETING PROTEIN FOR XKLP2) PROTEIN FAMILY-RELATED"/>
    <property type="match status" value="1"/>
</dbReference>
<evidence type="ECO:0000313" key="9">
    <source>
        <dbReference type="EMBL" id="PSS30174.1"/>
    </source>
</evidence>
<keyword evidence="5" id="KW-0206">Cytoskeleton</keyword>
<keyword evidence="4" id="KW-0493">Microtubule</keyword>
<comment type="caution">
    <text evidence="9">The sequence shown here is derived from an EMBL/GenBank/DDBJ whole genome shotgun (WGS) entry which is preliminary data.</text>
</comment>
<evidence type="ECO:0000256" key="2">
    <source>
        <dbReference type="ARBA" id="ARBA00005885"/>
    </source>
</evidence>
<comment type="similarity">
    <text evidence="2">Belongs to the TPX2 family.</text>
</comment>
<evidence type="ECO:0000259" key="8">
    <source>
        <dbReference type="Pfam" id="PF06886"/>
    </source>
</evidence>
<evidence type="ECO:0000256" key="1">
    <source>
        <dbReference type="ARBA" id="ARBA00004245"/>
    </source>
</evidence>
<dbReference type="PANTHER" id="PTHR47067:SF7">
    <property type="entry name" value="TPX2 (TARGETING PROTEIN FOR XKLP2) PROTEIN FAMILY"/>
    <property type="match status" value="1"/>
</dbReference>
<evidence type="ECO:0000256" key="7">
    <source>
        <dbReference type="SAM" id="MobiDB-lite"/>
    </source>
</evidence>
<reference evidence="9 10" key="1">
    <citation type="submission" date="2017-07" db="EMBL/GenBank/DDBJ databases">
        <title>An improved, manually edited Actinidia chinensis var. chinensis (kiwifruit) genome highlights the challenges associated with draft genomes and gene prediction in plants.</title>
        <authorList>
            <person name="Pilkington S."/>
            <person name="Crowhurst R."/>
            <person name="Hilario E."/>
            <person name="Nardozza S."/>
            <person name="Fraser L."/>
            <person name="Peng Y."/>
            <person name="Gunaseelan K."/>
            <person name="Simpson R."/>
            <person name="Tahir J."/>
            <person name="Deroles S."/>
            <person name="Templeton K."/>
            <person name="Luo Z."/>
            <person name="Davy M."/>
            <person name="Cheng C."/>
            <person name="Mcneilage M."/>
            <person name="Scaglione D."/>
            <person name="Liu Y."/>
            <person name="Zhang Q."/>
            <person name="Datson P."/>
            <person name="De Silva N."/>
            <person name="Gardiner S."/>
            <person name="Bassett H."/>
            <person name="Chagne D."/>
            <person name="Mccallum J."/>
            <person name="Dzierzon H."/>
            <person name="Deng C."/>
            <person name="Wang Y.-Y."/>
            <person name="Barron N."/>
            <person name="Manako K."/>
            <person name="Bowen J."/>
            <person name="Foster T."/>
            <person name="Erridge Z."/>
            <person name="Tiffin H."/>
            <person name="Waite C."/>
            <person name="Davies K."/>
            <person name="Grierson E."/>
            <person name="Laing W."/>
            <person name="Kirk R."/>
            <person name="Chen X."/>
            <person name="Wood M."/>
            <person name="Montefiori M."/>
            <person name="Brummell D."/>
            <person name="Schwinn K."/>
            <person name="Catanach A."/>
            <person name="Fullerton C."/>
            <person name="Li D."/>
            <person name="Meiyalaghan S."/>
            <person name="Nieuwenhuizen N."/>
            <person name="Read N."/>
            <person name="Prakash R."/>
            <person name="Hunter D."/>
            <person name="Zhang H."/>
            <person name="Mckenzie M."/>
            <person name="Knabel M."/>
            <person name="Harris A."/>
            <person name="Allan A."/>
            <person name="Chen A."/>
            <person name="Janssen B."/>
            <person name="Plunkett B."/>
            <person name="Dwamena C."/>
            <person name="Voogd C."/>
            <person name="Leif D."/>
            <person name="Lafferty D."/>
            <person name="Souleyre E."/>
            <person name="Varkonyi-Gasic E."/>
            <person name="Gambi F."/>
            <person name="Hanley J."/>
            <person name="Yao J.-L."/>
            <person name="Cheung J."/>
            <person name="David K."/>
            <person name="Warren B."/>
            <person name="Marsh K."/>
            <person name="Snowden K."/>
            <person name="Lin-Wang K."/>
            <person name="Brian L."/>
            <person name="Martinez-Sanchez M."/>
            <person name="Wang M."/>
            <person name="Ileperuma N."/>
            <person name="Macnee N."/>
            <person name="Campin R."/>
            <person name="Mcatee P."/>
            <person name="Drummond R."/>
            <person name="Espley R."/>
            <person name="Ireland H."/>
            <person name="Wu R."/>
            <person name="Atkinson R."/>
            <person name="Karunairetnam S."/>
            <person name="Bulley S."/>
            <person name="Chunkath S."/>
            <person name="Hanley Z."/>
            <person name="Storey R."/>
            <person name="Thrimawithana A."/>
            <person name="Thomson S."/>
            <person name="David C."/>
            <person name="Testolin R."/>
        </authorList>
    </citation>
    <scope>NUCLEOTIDE SEQUENCE [LARGE SCALE GENOMIC DNA]</scope>
    <source>
        <strain evidence="10">cv. Red5</strain>
        <tissue evidence="9">Young leaf</tissue>
    </source>
</reference>
<feature type="region of interest" description="Disordered" evidence="7">
    <location>
        <begin position="248"/>
        <end position="284"/>
    </location>
</feature>
<feature type="region of interest" description="Disordered" evidence="7">
    <location>
        <begin position="348"/>
        <end position="385"/>
    </location>
</feature>
<dbReference type="Gramene" id="PSS30174">
    <property type="protein sequence ID" value="PSS30174"/>
    <property type="gene ID" value="CEY00_Acc05609"/>
</dbReference>
<feature type="coiled-coil region" evidence="6">
    <location>
        <begin position="420"/>
        <end position="447"/>
    </location>
</feature>
<dbReference type="InParanoid" id="A0A2R6RJH6"/>
<dbReference type="Pfam" id="PF06886">
    <property type="entry name" value="TPX2"/>
    <property type="match status" value="1"/>
</dbReference>
<dbReference type="STRING" id="1590841.A0A2R6RJH6"/>
<evidence type="ECO:0000256" key="3">
    <source>
        <dbReference type="ARBA" id="ARBA00022490"/>
    </source>
</evidence>
<name>A0A2R6RJH6_ACTCC</name>
<feature type="region of interest" description="Disordered" evidence="7">
    <location>
        <begin position="309"/>
        <end position="332"/>
    </location>
</feature>
<keyword evidence="3" id="KW-0963">Cytoplasm</keyword>
<feature type="compositionally biased region" description="Polar residues" evidence="7">
    <location>
        <begin position="348"/>
        <end position="365"/>
    </location>
</feature>
<dbReference type="GO" id="GO:0005874">
    <property type="term" value="C:microtubule"/>
    <property type="evidence" value="ECO:0007669"/>
    <property type="project" value="UniProtKB-KW"/>
</dbReference>
<evidence type="ECO:0000313" key="10">
    <source>
        <dbReference type="Proteomes" id="UP000241394"/>
    </source>
</evidence>
<dbReference type="InterPro" id="IPR027329">
    <property type="entry name" value="TPX2_C"/>
</dbReference>
<dbReference type="OMA" id="SCFPRRE"/>
<sequence>MGESACLMHAFSYAPGISDEAKQGNPMPDLGQSISFGRFMSESLSWDKWSSFSHNRYVEEAERYAQPGAVAQKKAFFEAHYKRIAAKKEAALLEQANAANSNPEAEFEDQSCDSTANNAQSTTTNSLVPLCEHIEVKIVDVNVNSHSSGAEMKLEIGKTKGADPVTEHKVVSEMEQEIGKMKRADLVTEHEVVAEKTMKDESLDQFENVATQNLDSESLQMEKPLLEGFKSCQEAPLPVSKKKPAILSLKPSGHRREPKVPASPAKSTASIHPRKDNSSTPITVKSPIDAINKKKANSKSLHMLIFSTPAKEPGKSTTQGARRAESSRVAPGSYRAYKDCKTPLKTPTMTNANGVLKNPSATPCSENRRPRTPVAPSATGSKTAGPKWHILSAVSSKSLSACKNKLQSPTLSTPFSFRTEERAARRKQKLEEKFIAKEAEKVQLQTSLKVKAETELRKLRQSLCFKARPLPDFYKEGETPKNQIKNVKTPLTHPQSPKLGRKPGPITLQGITSLPPETKSTKNSGPKNVLKKKNQIPKPLVSLPEMIAHENTSPNIQLDQQTQE</sequence>
<feature type="domain" description="TPX2 C-terminal" evidence="8">
    <location>
        <begin position="415"/>
        <end position="483"/>
    </location>
</feature>
<dbReference type="OrthoDB" id="621651at2759"/>
<dbReference type="Proteomes" id="UP000241394">
    <property type="component" value="Chromosome LG5"/>
</dbReference>
<feature type="compositionally biased region" description="Polar residues" evidence="7">
    <location>
        <begin position="550"/>
        <end position="564"/>
    </location>
</feature>
<keyword evidence="6" id="KW-0175">Coiled coil</keyword>
<protein>
    <submittedName>
        <fullName evidence="9">Protein WVD2-like</fullName>
    </submittedName>
</protein>
<keyword evidence="10" id="KW-1185">Reference proteome</keyword>
<dbReference type="AlphaFoldDB" id="A0A2R6RJH6"/>
<accession>A0A2R6RJH6</accession>
<comment type="subcellular location">
    <subcellularLocation>
        <location evidence="1">Cytoplasm</location>
        <location evidence="1">Cytoskeleton</location>
    </subcellularLocation>
</comment>